<accession>A0A382GJM2</accession>
<reference evidence="1" key="1">
    <citation type="submission" date="2018-05" db="EMBL/GenBank/DDBJ databases">
        <authorList>
            <person name="Lanie J.A."/>
            <person name="Ng W.-L."/>
            <person name="Kazmierczak K.M."/>
            <person name="Andrzejewski T.M."/>
            <person name="Davidsen T.M."/>
            <person name="Wayne K.J."/>
            <person name="Tettelin H."/>
            <person name="Glass J.I."/>
            <person name="Rusch D."/>
            <person name="Podicherti R."/>
            <person name="Tsui H.-C.T."/>
            <person name="Winkler M.E."/>
        </authorList>
    </citation>
    <scope>NUCLEOTIDE SEQUENCE</scope>
</reference>
<gene>
    <name evidence="1" type="ORF">METZ01_LOCUS228184</name>
</gene>
<protein>
    <submittedName>
        <fullName evidence="1">Uncharacterized protein</fullName>
    </submittedName>
</protein>
<dbReference type="EMBL" id="UINC01055910">
    <property type="protein sequence ID" value="SVB75330.1"/>
    <property type="molecule type" value="Genomic_DNA"/>
</dbReference>
<sequence length="127" mass="14400">MSAVIDLYFPSADARELNGHLRKKHLVFLTDHPDWAPPELGWVPRSLVRFLNRLASRMPLTAHLGWIDGSTPADDGERQRINAMPEDEQAEARDVHLRAIYGRCFRIAKPLFTELNPPELSTGSDTK</sequence>
<name>A0A382GJM2_9ZZZZ</name>
<dbReference type="AlphaFoldDB" id="A0A382GJM2"/>
<evidence type="ECO:0000313" key="1">
    <source>
        <dbReference type="EMBL" id="SVB75330.1"/>
    </source>
</evidence>
<proteinExistence type="predicted"/>
<organism evidence="1">
    <name type="scientific">marine metagenome</name>
    <dbReference type="NCBI Taxonomy" id="408172"/>
    <lineage>
        <taxon>unclassified sequences</taxon>
        <taxon>metagenomes</taxon>
        <taxon>ecological metagenomes</taxon>
    </lineage>
</organism>